<feature type="region of interest" description="Disordered" evidence="2">
    <location>
        <begin position="1"/>
        <end position="26"/>
    </location>
</feature>
<dbReference type="AlphaFoldDB" id="A0A4V2G7V3"/>
<dbReference type="PROSITE" id="PS51762">
    <property type="entry name" value="GH16_2"/>
    <property type="match status" value="1"/>
</dbReference>
<dbReference type="PANTHER" id="PTHR10963">
    <property type="entry name" value="GLYCOSYL HYDROLASE-RELATED"/>
    <property type="match status" value="1"/>
</dbReference>
<feature type="domain" description="GH16" evidence="3">
    <location>
        <begin position="61"/>
        <end position="328"/>
    </location>
</feature>
<evidence type="ECO:0000259" key="3">
    <source>
        <dbReference type="PROSITE" id="PS51762"/>
    </source>
</evidence>
<accession>A0A4V2G7V3</accession>
<dbReference type="InterPro" id="IPR000757">
    <property type="entry name" value="Beta-glucanase-like"/>
</dbReference>
<keyword evidence="4" id="KW-0378">Hydrolase</keyword>
<dbReference type="PANTHER" id="PTHR10963:SF55">
    <property type="entry name" value="GLYCOSIDE HYDROLASE FAMILY 16 PROTEIN"/>
    <property type="match status" value="1"/>
</dbReference>
<dbReference type="Pfam" id="PF26113">
    <property type="entry name" value="GH16_XgeA"/>
    <property type="match status" value="1"/>
</dbReference>
<dbReference type="EMBL" id="SHKY01000001">
    <property type="protein sequence ID" value="RZU53996.1"/>
    <property type="molecule type" value="Genomic_DNA"/>
</dbReference>
<evidence type="ECO:0000256" key="2">
    <source>
        <dbReference type="SAM" id="MobiDB-lite"/>
    </source>
</evidence>
<reference evidence="4 5" key="1">
    <citation type="submission" date="2019-02" db="EMBL/GenBank/DDBJ databases">
        <title>Sequencing the genomes of 1000 actinobacteria strains.</title>
        <authorList>
            <person name="Klenk H.-P."/>
        </authorList>
    </citation>
    <scope>NUCLEOTIDE SEQUENCE [LARGE SCALE GENOMIC DNA]</scope>
    <source>
        <strain evidence="4 5">DSM 45162</strain>
    </source>
</reference>
<proteinExistence type="inferred from homology"/>
<evidence type="ECO:0000256" key="1">
    <source>
        <dbReference type="ARBA" id="ARBA00006865"/>
    </source>
</evidence>
<dbReference type="InterPro" id="IPR050546">
    <property type="entry name" value="Glycosyl_Hydrlase_16"/>
</dbReference>
<dbReference type="CDD" id="cd02182">
    <property type="entry name" value="GH16_Strep_laminarinase_like"/>
    <property type="match status" value="1"/>
</dbReference>
<name>A0A4V2G7V3_9ACTN</name>
<dbReference type="Proteomes" id="UP000292564">
    <property type="component" value="Unassembled WGS sequence"/>
</dbReference>
<dbReference type="GO" id="GO:0004553">
    <property type="term" value="F:hydrolase activity, hydrolyzing O-glycosyl compounds"/>
    <property type="evidence" value="ECO:0007669"/>
    <property type="project" value="InterPro"/>
</dbReference>
<dbReference type="Gene3D" id="2.60.120.200">
    <property type="match status" value="1"/>
</dbReference>
<dbReference type="GO" id="GO:0005975">
    <property type="term" value="P:carbohydrate metabolic process"/>
    <property type="evidence" value="ECO:0007669"/>
    <property type="project" value="InterPro"/>
</dbReference>
<sequence>MSRPAPGRTAHGAAPRPLAASGGRRGSLRRAMSAAVVAVLGVAGCTAPEPDPKPVDPPWTSVWRDDFTGPAGARLSGQWRHDLGTCYPGCPAPRWGTGEIETMTDDPANVSLDGAGHLAITPRRVDGQWTSGRVETERADFQPPAGGVLRVEAALRLPDVSAADGAGYWPAFWMLGAPFRDGHTDWPGAGEIDVMESVNGRGTVVGAMHCGHLPDGPCREARGGLGSLERACGDCGRAFHVYAVELDESTSPAQVRWYLDGALFHRVTAAEVGEPAWSRATGHGFFVILNVAVGGAFPAALGGGPNAATAPGRSMLVDYVAVSARRPT</sequence>
<comment type="similarity">
    <text evidence="1">Belongs to the glycosyl hydrolase 16 family.</text>
</comment>
<gene>
    <name evidence="4" type="ORF">EV385_5933</name>
</gene>
<protein>
    <submittedName>
        <fullName evidence="4">Glycosyl hydrolase family 16</fullName>
    </submittedName>
</protein>
<evidence type="ECO:0000313" key="5">
    <source>
        <dbReference type="Proteomes" id="UP000292564"/>
    </source>
</evidence>
<evidence type="ECO:0000313" key="4">
    <source>
        <dbReference type="EMBL" id="RZU53996.1"/>
    </source>
</evidence>
<keyword evidence="5" id="KW-1185">Reference proteome</keyword>
<comment type="caution">
    <text evidence="4">The sequence shown here is derived from an EMBL/GenBank/DDBJ whole genome shotgun (WGS) entry which is preliminary data.</text>
</comment>
<dbReference type="InterPro" id="IPR013320">
    <property type="entry name" value="ConA-like_dom_sf"/>
</dbReference>
<organism evidence="4 5">
    <name type="scientific">Krasilnikovia cinnamomea</name>
    <dbReference type="NCBI Taxonomy" id="349313"/>
    <lineage>
        <taxon>Bacteria</taxon>
        <taxon>Bacillati</taxon>
        <taxon>Actinomycetota</taxon>
        <taxon>Actinomycetes</taxon>
        <taxon>Micromonosporales</taxon>
        <taxon>Micromonosporaceae</taxon>
        <taxon>Krasilnikovia</taxon>
    </lineage>
</organism>
<dbReference type="SUPFAM" id="SSF49899">
    <property type="entry name" value="Concanavalin A-like lectins/glucanases"/>
    <property type="match status" value="1"/>
</dbReference>